<keyword evidence="2" id="KW-1185">Reference proteome</keyword>
<evidence type="ECO:0000313" key="2">
    <source>
        <dbReference type="Proteomes" id="UP000825009"/>
    </source>
</evidence>
<accession>A0A8F6TY14</accession>
<proteinExistence type="predicted"/>
<evidence type="ECO:0000313" key="1">
    <source>
        <dbReference type="EMBL" id="QXT40023.1"/>
    </source>
</evidence>
<dbReference type="RefSeq" id="WP_219003063.1">
    <property type="nucleotide sequence ID" value="NZ_CP079194.1"/>
</dbReference>
<dbReference type="AlphaFoldDB" id="A0A8F6TY14"/>
<gene>
    <name evidence="1" type="ORF">KYE46_01810</name>
</gene>
<reference evidence="1 2" key="1">
    <citation type="submission" date="2021-07" db="EMBL/GenBank/DDBJ databases">
        <title>A novel Jannaschia species isolated from marine dinoflagellate Ceratoperidinium margalefii.</title>
        <authorList>
            <person name="Jiang Y."/>
            <person name="Li Z."/>
        </authorList>
    </citation>
    <scope>NUCLEOTIDE SEQUENCE [LARGE SCALE GENOMIC DNA]</scope>
    <source>
        <strain evidence="1 2">J12C1-MA-4</strain>
    </source>
</reference>
<name>A0A8F6TY14_9RHOB</name>
<protein>
    <submittedName>
        <fullName evidence="1">Nodulation protein NodH</fullName>
    </submittedName>
</protein>
<sequence>MTRRFDAFVLFAEMRTGSNYLEDSLNNFPDITCLGEVYNPTFLGHHNTFEMYGYDMDRREQDPLGLLEAIIENGEGLPGFRLFHDHDDRVVERVLPDPRIAKVILTRNPLDSYVSRKIASATGQWRLTDMKHAKTAKIRFDAGEFGDLLDALLPFQERLRQGLQRTGQVAFNVRYEDINDPEMLNGLAAFLGSEECVDATSKKLKRQNPAPLRDKVENYDEMVAALSDLDRFGLDRSPELEPERAAQVPNFVAHPTLGLLFCPIKGAPENAVLNWMGELGNVGKDALLRKMNQKQLRQWMKDNPGFRSFTVLRHPVARAYCVFNRFILPDDRPAYADPRKTLRQRYKVPMPNKTPGDGWTEEEQKAAFQGFIGFLKGNLAGQTSVRVDQAWASQTAILQGISSVMVPQAVIHEDQMKDALPELARQVGAQDVPEVVGEAMPGPHPLKSVYDGKIEQALIDTYRRDYIGFGFTRWNKRPG</sequence>
<dbReference type="Proteomes" id="UP000825009">
    <property type="component" value="Chromosome"/>
</dbReference>
<dbReference type="KEGG" id="gce:KYE46_01810"/>
<organism evidence="1 2">
    <name type="scientific">Gymnodinialimonas ceratoperidinii</name>
    <dbReference type="NCBI Taxonomy" id="2856823"/>
    <lineage>
        <taxon>Bacteria</taxon>
        <taxon>Pseudomonadati</taxon>
        <taxon>Pseudomonadota</taxon>
        <taxon>Alphaproteobacteria</taxon>
        <taxon>Rhodobacterales</taxon>
        <taxon>Paracoccaceae</taxon>
        <taxon>Gymnodinialimonas</taxon>
    </lineage>
</organism>
<dbReference type="EMBL" id="CP079194">
    <property type="protein sequence ID" value="QXT40023.1"/>
    <property type="molecule type" value="Genomic_DNA"/>
</dbReference>